<dbReference type="Proteomes" id="UP000886653">
    <property type="component" value="Unassembled WGS sequence"/>
</dbReference>
<feature type="region of interest" description="Disordered" evidence="1">
    <location>
        <begin position="443"/>
        <end position="468"/>
    </location>
</feature>
<dbReference type="GO" id="GO:0005797">
    <property type="term" value="C:Golgi medial cisterna"/>
    <property type="evidence" value="ECO:0007669"/>
    <property type="project" value="TreeGrafter"/>
</dbReference>
<reference evidence="2" key="1">
    <citation type="submission" date="2013-11" db="EMBL/GenBank/DDBJ databases">
        <title>Genome sequence of the fusiform rust pathogen reveals effectors for host alternation and coevolution with pine.</title>
        <authorList>
            <consortium name="DOE Joint Genome Institute"/>
            <person name="Smith K."/>
            <person name="Pendleton A."/>
            <person name="Kubisiak T."/>
            <person name="Anderson C."/>
            <person name="Salamov A."/>
            <person name="Aerts A."/>
            <person name="Riley R."/>
            <person name="Clum A."/>
            <person name="Lindquist E."/>
            <person name="Ence D."/>
            <person name="Campbell M."/>
            <person name="Kronenberg Z."/>
            <person name="Feau N."/>
            <person name="Dhillon B."/>
            <person name="Hamelin R."/>
            <person name="Burleigh J."/>
            <person name="Smith J."/>
            <person name="Yandell M."/>
            <person name="Nelson C."/>
            <person name="Grigoriev I."/>
            <person name="Davis J."/>
        </authorList>
    </citation>
    <scope>NUCLEOTIDE SEQUENCE</scope>
    <source>
        <strain evidence="2">G11</strain>
    </source>
</reference>
<dbReference type="AlphaFoldDB" id="A0A9P6TDC4"/>
<dbReference type="PANTHER" id="PTHR21575">
    <property type="entry name" value="PROTEIN HID1"/>
    <property type="match status" value="1"/>
</dbReference>
<dbReference type="OrthoDB" id="432953at2759"/>
<sequence>MANLFQLAKLNLGLAPDPKLTFRSTTLAHLYSSPRPIPLSDTSYWSVYTAVFDFASDVPTLISSADIRKAIRDRPKNIANLLRVLIFKLDSLVRSESTRRLLEEKDREESGSEENSNPSPWRELGKKVPSTLYHGAAGIVGVGSVNTPKGPLREILNCVRVLTRILPFLMDHTPPLDSNNASGGVTNERRPSVTGETEWTKASEKEKAEWAQNLFWECQPVGAEKEENEATSPGHEGVVTPIAAQFVIDEEDEEEEVTEATNLNSNARPTTEAISSNPQATHPPLFATLIDTIAELLFLPGVCVPATSTGTASQPRYPIWTGGIGCVQLPPTHRQAHNSAKVEVLRLLLVVLSQPLYRPPHLYATASPLPPSSHPLNAVIGSPNPALSYFCTQTRKPLLLALLCSFLNTSLAPVKTALGNSAHALTTIASGLGKIAQEKIGFASPTESPRRPSLTSAPSSSNLGGASQIASNEGLPSWCAHTLSVLLLPSENNDFRNALGKLHRSSDLSFILDHLLAILSRPMSVVGSSSLLQPSSCGLAESVILLYLIIDTSPRLLSHLSQSSKTLDLVVALIYICLDQKDAAQPKLGLVRLCGILLQLISAKSIGQRINETIELPLSIRTRYAVPGTIADFVIVSICSIIFGTISTSNDQQDVGFETVYSSLIISITNLSPHFKGLSHLSAQRLAQLLGVLIAPKFILKSDGNVRLLYYLLESFNNVIQYQMSDNPQLIYVLLRVQNKFDYLATFTLQEGIKEINRQITRSRSLARRSSEAISISESRRTSIGSNDRGRKGKGKMSEEDDISGEQIEEKEMDQIDQVVESVESVTAESVGRNGFVPTEAWVSSWRDALPLDTIQIMITELKPKITTTTSTPTPQTLSLLSSATLIGKLPPVPMTPKPRPFTLTSIGSQSWIATQIWSLIYLRDSNSIVVYLYNVSIELFVIKHLNKNEGRLIGLWRGSFGNNRKSSTVDALSSSTFSTIDESVIDQQQPQ</sequence>
<comment type="caution">
    <text evidence="2">The sequence shown here is derived from an EMBL/GenBank/DDBJ whole genome shotgun (WGS) entry which is preliminary data.</text>
</comment>
<dbReference type="GO" id="GO:0000138">
    <property type="term" value="C:Golgi trans cisterna"/>
    <property type="evidence" value="ECO:0007669"/>
    <property type="project" value="TreeGrafter"/>
</dbReference>
<feature type="compositionally biased region" description="Polar residues" evidence="1">
    <location>
        <begin position="453"/>
        <end position="468"/>
    </location>
</feature>
<feature type="region of interest" description="Disordered" evidence="1">
    <location>
        <begin position="772"/>
        <end position="812"/>
    </location>
</feature>
<keyword evidence="3" id="KW-1185">Reference proteome</keyword>
<feature type="region of interest" description="Disordered" evidence="1">
    <location>
        <begin position="98"/>
        <end position="125"/>
    </location>
</feature>
<dbReference type="PANTHER" id="PTHR21575:SF12">
    <property type="entry name" value="PROTEIN HID1"/>
    <property type="match status" value="1"/>
</dbReference>
<accession>A0A9P6TDC4</accession>
<evidence type="ECO:0000313" key="3">
    <source>
        <dbReference type="Proteomes" id="UP000886653"/>
    </source>
</evidence>
<evidence type="ECO:0000313" key="2">
    <source>
        <dbReference type="EMBL" id="KAG0146558.1"/>
    </source>
</evidence>
<name>A0A9P6TDC4_9BASI</name>
<proteinExistence type="predicted"/>
<organism evidence="2 3">
    <name type="scientific">Cronartium quercuum f. sp. fusiforme G11</name>
    <dbReference type="NCBI Taxonomy" id="708437"/>
    <lineage>
        <taxon>Eukaryota</taxon>
        <taxon>Fungi</taxon>
        <taxon>Dikarya</taxon>
        <taxon>Basidiomycota</taxon>
        <taxon>Pucciniomycotina</taxon>
        <taxon>Pucciniomycetes</taxon>
        <taxon>Pucciniales</taxon>
        <taxon>Coleosporiaceae</taxon>
        <taxon>Cronartium</taxon>
    </lineage>
</organism>
<feature type="compositionally biased region" description="Polar residues" evidence="1">
    <location>
        <begin position="176"/>
        <end position="185"/>
    </location>
</feature>
<dbReference type="GO" id="GO:0016020">
    <property type="term" value="C:membrane"/>
    <property type="evidence" value="ECO:0007669"/>
    <property type="project" value="TreeGrafter"/>
</dbReference>
<dbReference type="InterPro" id="IPR026705">
    <property type="entry name" value="Hid-1/Ecm30"/>
</dbReference>
<dbReference type="Pfam" id="PF09742">
    <property type="entry name" value="Dymeclin"/>
    <property type="match status" value="1"/>
</dbReference>
<feature type="compositionally biased region" description="Basic and acidic residues" evidence="1">
    <location>
        <begin position="98"/>
        <end position="110"/>
    </location>
</feature>
<feature type="region of interest" description="Disordered" evidence="1">
    <location>
        <begin position="175"/>
        <end position="204"/>
    </location>
</feature>
<dbReference type="EMBL" id="MU167259">
    <property type="protein sequence ID" value="KAG0146558.1"/>
    <property type="molecule type" value="Genomic_DNA"/>
</dbReference>
<evidence type="ECO:0008006" key="4">
    <source>
        <dbReference type="Google" id="ProtNLM"/>
    </source>
</evidence>
<gene>
    <name evidence="2" type="ORF">CROQUDRAFT_657197</name>
</gene>
<protein>
    <recommendedName>
        <fullName evidence="4">Dymeclin</fullName>
    </recommendedName>
</protein>
<evidence type="ECO:0000256" key="1">
    <source>
        <dbReference type="SAM" id="MobiDB-lite"/>
    </source>
</evidence>